<gene>
    <name evidence="3" type="ORF">ENQ31_04505</name>
</gene>
<keyword evidence="1 3" id="KW-0489">Methyltransferase</keyword>
<dbReference type="AlphaFoldDB" id="A0A7C2N9K1"/>
<sequence>MRTLSPGGAVRITGGIWASRKVFGPPPGWPLRPTPDALREQAFSVLAGELSDAVFLDLFAGTGVVSLEALSRGAARAILVEPHPQALALLRRNLELLGVEPHRVLVVPKPAEEAVSWLAARGEKVNILWADPPFARFAQHLPAVAAVGERGILVAGGLLVLEHPPKASWELPGFSPVRALRGAVLLRFLGKGGGQAEPQGPASSGW</sequence>
<dbReference type="Pfam" id="PF03602">
    <property type="entry name" value="Cons_hypoth95"/>
    <property type="match status" value="1"/>
</dbReference>
<comment type="caution">
    <text evidence="3">The sequence shown here is derived from an EMBL/GenBank/DDBJ whole genome shotgun (WGS) entry which is preliminary data.</text>
</comment>
<dbReference type="EMBL" id="DSMR01000328">
    <property type="protein sequence ID" value="HET47404.1"/>
    <property type="molecule type" value="Genomic_DNA"/>
</dbReference>
<dbReference type="PANTHER" id="PTHR43542:SF1">
    <property type="entry name" value="METHYLTRANSFERASE"/>
    <property type="match status" value="1"/>
</dbReference>
<evidence type="ECO:0000256" key="2">
    <source>
        <dbReference type="ARBA" id="ARBA00022679"/>
    </source>
</evidence>
<protein>
    <submittedName>
        <fullName evidence="3">16S rRNA (Guanine(966)-N(2))-methyltransferase RsmD</fullName>
    </submittedName>
</protein>
<dbReference type="PANTHER" id="PTHR43542">
    <property type="entry name" value="METHYLTRANSFERASE"/>
    <property type="match status" value="1"/>
</dbReference>
<proteinExistence type="predicted"/>
<accession>A0A7C2N9K1</accession>
<dbReference type="GO" id="GO:0008168">
    <property type="term" value="F:methyltransferase activity"/>
    <property type="evidence" value="ECO:0007669"/>
    <property type="project" value="UniProtKB-KW"/>
</dbReference>
<dbReference type="Gene3D" id="3.40.50.150">
    <property type="entry name" value="Vaccinia Virus protein VP39"/>
    <property type="match status" value="1"/>
</dbReference>
<dbReference type="InterPro" id="IPR004398">
    <property type="entry name" value="RNA_MeTrfase_RsmD"/>
</dbReference>
<dbReference type="CDD" id="cd02440">
    <property type="entry name" value="AdoMet_MTases"/>
    <property type="match status" value="1"/>
</dbReference>
<organism evidence="3">
    <name type="scientific">Thermoanaerobaculum aquaticum</name>
    <dbReference type="NCBI Taxonomy" id="1312852"/>
    <lineage>
        <taxon>Bacteria</taxon>
        <taxon>Pseudomonadati</taxon>
        <taxon>Acidobacteriota</taxon>
        <taxon>Thermoanaerobaculia</taxon>
        <taxon>Thermoanaerobaculales</taxon>
        <taxon>Thermoanaerobaculaceae</taxon>
        <taxon>Thermoanaerobaculum</taxon>
    </lineage>
</organism>
<keyword evidence="2 3" id="KW-0808">Transferase</keyword>
<name>A0A7C2N9K1_9BACT</name>
<dbReference type="SUPFAM" id="SSF53335">
    <property type="entry name" value="S-adenosyl-L-methionine-dependent methyltransferases"/>
    <property type="match status" value="1"/>
</dbReference>
<evidence type="ECO:0000256" key="1">
    <source>
        <dbReference type="ARBA" id="ARBA00022603"/>
    </source>
</evidence>
<evidence type="ECO:0000313" key="3">
    <source>
        <dbReference type="EMBL" id="HET47404.1"/>
    </source>
</evidence>
<reference evidence="3" key="1">
    <citation type="journal article" date="2020" name="mSystems">
        <title>Genome- and Community-Level Interaction Insights into Carbon Utilization and Element Cycling Functions of Hydrothermarchaeota in Hydrothermal Sediment.</title>
        <authorList>
            <person name="Zhou Z."/>
            <person name="Liu Y."/>
            <person name="Xu W."/>
            <person name="Pan J."/>
            <person name="Luo Z.H."/>
            <person name="Li M."/>
        </authorList>
    </citation>
    <scope>NUCLEOTIDE SEQUENCE [LARGE SCALE GENOMIC DNA]</scope>
    <source>
        <strain evidence="3">SpSt-299</strain>
    </source>
</reference>
<dbReference type="GO" id="GO:0031167">
    <property type="term" value="P:rRNA methylation"/>
    <property type="evidence" value="ECO:0007669"/>
    <property type="project" value="InterPro"/>
</dbReference>
<dbReference type="InterPro" id="IPR029063">
    <property type="entry name" value="SAM-dependent_MTases_sf"/>
</dbReference>